<dbReference type="InterPro" id="IPR002490">
    <property type="entry name" value="V-ATPase_116kDa_su"/>
</dbReference>
<feature type="transmembrane region" description="Helical" evidence="9">
    <location>
        <begin position="594"/>
        <end position="617"/>
    </location>
</feature>
<dbReference type="AlphaFoldDB" id="A0A850HKH1"/>
<feature type="coiled-coil region" evidence="8">
    <location>
        <begin position="215"/>
        <end position="242"/>
    </location>
</feature>
<evidence type="ECO:0000256" key="4">
    <source>
        <dbReference type="ARBA" id="ARBA00022692"/>
    </source>
</evidence>
<keyword evidence="5 9" id="KW-1133">Transmembrane helix</keyword>
<comment type="caution">
    <text evidence="11">The sequence shown here is derived from an EMBL/GenBank/DDBJ whole genome shotgun (WGS) entry which is preliminary data.</text>
</comment>
<evidence type="ECO:0000256" key="7">
    <source>
        <dbReference type="ARBA" id="ARBA00023136"/>
    </source>
</evidence>
<dbReference type="Proteomes" id="UP000701680">
    <property type="component" value="Unassembled WGS sequence"/>
</dbReference>
<dbReference type="PANTHER" id="PTHR11629:SF63">
    <property type="entry name" value="V-TYPE PROTON ATPASE SUBUNIT A"/>
    <property type="match status" value="1"/>
</dbReference>
<feature type="coiled-coil region" evidence="8">
    <location>
        <begin position="88"/>
        <end position="115"/>
    </location>
</feature>
<dbReference type="Proteomes" id="UP000528555">
    <property type="component" value="Unassembled WGS sequence"/>
</dbReference>
<dbReference type="RefSeq" id="WP_173814808.1">
    <property type="nucleotide sequence ID" value="NZ_JAAITX010000005.1"/>
</dbReference>
<gene>
    <name evidence="11" type="ORF">G5A66_08470</name>
    <name evidence="10" type="ORF">G5A75_08490</name>
</gene>
<comment type="subcellular location">
    <subcellularLocation>
        <location evidence="1">Membrane</location>
        <topology evidence="1">Multi-pass membrane protein</topology>
    </subcellularLocation>
</comment>
<evidence type="ECO:0000313" key="12">
    <source>
        <dbReference type="Proteomes" id="UP000528555"/>
    </source>
</evidence>
<sequence length="646" mass="74029">MIVKMKFLSISGPRIDIDRVCDVYLSKYEMQLENALTELKTTNNLLPFAEMNPYKEPLTKAEQFTALLPEGSARMDVSMTEQEILDLIRDVNRDYIQLQEQRELQKKKQEILREKLNILEPFLPLELDLYKAMRYKYMKVRFGRISVDYYKRLEKYLFEDLDAVFQEGIRNENYVYGCYFVSNIDASKVDSVFNSLHFERIALSSDYMGTPAQACESLRSDMEETEGEIAKIDERIEELMMRQGSRLLGARKRLEELSNNFDVRKMAARVKEGDAKEDYYILCGWMGEDDVASFLEEIKNDPRVFVVVEEDREKFFGDPPTKLKNPKFFKPFEMFIRMYGLPAHNEMDPTMFVALTYTFIFGAMFGDVGQGLCLFIGGGLLYLIKKINLAGIISVAGIFSTIFGFLFGSVFGFEDVLPALWLRPVEAMTNLPFIGQLNTVFIVAVAFGMGLNILVIIFQIVNAVRNHDTENIWFSNNGVAGLVFYGFLVLTVVLYMTGHKVPGNIMMAIFLGIPILLFLFKEPLTNLVDRNHRKIQEGKGMFLVQGFFELFETMLSYFSNTLSYVRIGAFAVSHAAIMEVVLMLSGAHLGDPNWLGVVVGNAIVCLLEGLIVGIQVLRLEYYEMFSRFYKGSGREFHPFQNHHTEV</sequence>
<name>A0A850HKH1_9FIRM</name>
<reference evidence="12 13" key="1">
    <citation type="journal article" date="2020" name="Cell Host Microbe">
        <title>Functional and Genomic Variation between Human-Derived Isolates of Lachnospiraceae Reveals Inter- and Intra-Species Diversity.</title>
        <authorList>
            <person name="Sorbara M.T."/>
            <person name="Littmann E.R."/>
            <person name="Fontana E."/>
            <person name="Moody T.U."/>
            <person name="Kohout C.E."/>
            <person name="Gjonbalaj M."/>
            <person name="Eaton V."/>
            <person name="Seok R."/>
            <person name="Leiner I.M."/>
            <person name="Pamer E.G."/>
        </authorList>
    </citation>
    <scope>NUCLEOTIDE SEQUENCE [LARGE SCALE GENOMIC DNA]</scope>
    <source>
        <strain evidence="11 12">MSK.17.11</strain>
        <strain evidence="10 13">MSK.17.38</strain>
    </source>
</reference>
<dbReference type="EMBL" id="JAAITX010000005">
    <property type="protein sequence ID" value="NVH58676.1"/>
    <property type="molecule type" value="Genomic_DNA"/>
</dbReference>
<feature type="transmembrane region" description="Helical" evidence="9">
    <location>
        <begin position="391"/>
        <end position="413"/>
    </location>
</feature>
<dbReference type="PANTHER" id="PTHR11629">
    <property type="entry name" value="VACUOLAR PROTON ATPASES"/>
    <property type="match status" value="1"/>
</dbReference>
<dbReference type="GO" id="GO:0033179">
    <property type="term" value="C:proton-transporting V-type ATPase, V0 domain"/>
    <property type="evidence" value="ECO:0007669"/>
    <property type="project" value="InterPro"/>
</dbReference>
<evidence type="ECO:0000256" key="5">
    <source>
        <dbReference type="ARBA" id="ARBA00022989"/>
    </source>
</evidence>
<keyword evidence="8" id="KW-0175">Coiled coil</keyword>
<feature type="transmembrane region" description="Helical" evidence="9">
    <location>
        <begin position="473"/>
        <end position="495"/>
    </location>
</feature>
<comment type="similarity">
    <text evidence="2">Belongs to the V-ATPase 116 kDa subunit family.</text>
</comment>
<protein>
    <submittedName>
        <fullName evidence="11">ATPase</fullName>
    </submittedName>
</protein>
<keyword evidence="7 9" id="KW-0472">Membrane</keyword>
<accession>A0A850HKH1</accession>
<keyword evidence="4 9" id="KW-0812">Transmembrane</keyword>
<dbReference type="Pfam" id="PF01496">
    <property type="entry name" value="V_ATPase_I"/>
    <property type="match status" value="1"/>
</dbReference>
<feature type="transmembrane region" description="Helical" evidence="9">
    <location>
        <begin position="564"/>
        <end position="582"/>
    </location>
</feature>
<evidence type="ECO:0000313" key="13">
    <source>
        <dbReference type="Proteomes" id="UP000701680"/>
    </source>
</evidence>
<organism evidence="11 12">
    <name type="scientific">Dorea phocaeensis</name>
    <dbReference type="NCBI Taxonomy" id="2040291"/>
    <lineage>
        <taxon>Bacteria</taxon>
        <taxon>Bacillati</taxon>
        <taxon>Bacillota</taxon>
        <taxon>Clostridia</taxon>
        <taxon>Lachnospirales</taxon>
        <taxon>Lachnospiraceae</taxon>
        <taxon>Dorea</taxon>
    </lineage>
</organism>
<dbReference type="GO" id="GO:0051117">
    <property type="term" value="F:ATPase binding"/>
    <property type="evidence" value="ECO:0007669"/>
    <property type="project" value="TreeGrafter"/>
</dbReference>
<keyword evidence="12" id="KW-1185">Reference proteome</keyword>
<evidence type="ECO:0000256" key="6">
    <source>
        <dbReference type="ARBA" id="ARBA00023065"/>
    </source>
</evidence>
<keyword evidence="3" id="KW-0813">Transport</keyword>
<evidence type="ECO:0000256" key="2">
    <source>
        <dbReference type="ARBA" id="ARBA00009904"/>
    </source>
</evidence>
<dbReference type="GO" id="GO:0046961">
    <property type="term" value="F:proton-transporting ATPase activity, rotational mechanism"/>
    <property type="evidence" value="ECO:0007669"/>
    <property type="project" value="InterPro"/>
</dbReference>
<dbReference type="EMBL" id="JAAIUO010000005">
    <property type="protein sequence ID" value="NSK14902.1"/>
    <property type="molecule type" value="Genomic_DNA"/>
</dbReference>
<proteinExistence type="inferred from homology"/>
<evidence type="ECO:0000313" key="11">
    <source>
        <dbReference type="EMBL" id="NVH58676.1"/>
    </source>
</evidence>
<dbReference type="GO" id="GO:0016471">
    <property type="term" value="C:vacuolar proton-transporting V-type ATPase complex"/>
    <property type="evidence" value="ECO:0007669"/>
    <property type="project" value="TreeGrafter"/>
</dbReference>
<reference evidence="11" key="2">
    <citation type="submission" date="2020-02" db="EMBL/GenBank/DDBJ databases">
        <authorList>
            <person name="Littmann E."/>
            <person name="Sorbara M."/>
        </authorList>
    </citation>
    <scope>NUCLEOTIDE SEQUENCE</scope>
    <source>
        <strain evidence="11">MSK.17.11</strain>
        <strain evidence="10">MSK.17.38</strain>
    </source>
</reference>
<evidence type="ECO:0000256" key="3">
    <source>
        <dbReference type="ARBA" id="ARBA00022448"/>
    </source>
</evidence>
<feature type="transmembrane region" description="Helical" evidence="9">
    <location>
        <begin position="501"/>
        <end position="520"/>
    </location>
</feature>
<feature type="transmembrane region" description="Helical" evidence="9">
    <location>
        <begin position="433"/>
        <end position="461"/>
    </location>
</feature>
<keyword evidence="6" id="KW-0406">Ion transport</keyword>
<feature type="transmembrane region" description="Helical" evidence="9">
    <location>
        <begin position="351"/>
        <end position="384"/>
    </location>
</feature>
<evidence type="ECO:0000256" key="9">
    <source>
        <dbReference type="SAM" id="Phobius"/>
    </source>
</evidence>
<dbReference type="GO" id="GO:0007035">
    <property type="term" value="P:vacuolar acidification"/>
    <property type="evidence" value="ECO:0007669"/>
    <property type="project" value="TreeGrafter"/>
</dbReference>
<evidence type="ECO:0000256" key="1">
    <source>
        <dbReference type="ARBA" id="ARBA00004141"/>
    </source>
</evidence>
<evidence type="ECO:0000313" key="10">
    <source>
        <dbReference type="EMBL" id="NSK14902.1"/>
    </source>
</evidence>
<evidence type="ECO:0000256" key="8">
    <source>
        <dbReference type="SAM" id="Coils"/>
    </source>
</evidence>